<name>A0A0C3D3F7_OIDMZ</name>
<dbReference type="EMBL" id="KN832884">
    <property type="protein sequence ID" value="KIM96462.1"/>
    <property type="molecule type" value="Genomic_DNA"/>
</dbReference>
<evidence type="ECO:0000313" key="7">
    <source>
        <dbReference type="Proteomes" id="UP000054321"/>
    </source>
</evidence>
<evidence type="ECO:0000256" key="1">
    <source>
        <dbReference type="ARBA" id="ARBA00022723"/>
    </source>
</evidence>
<dbReference type="InterPro" id="IPR013087">
    <property type="entry name" value="Znf_C2H2_type"/>
</dbReference>
<dbReference type="PANTHER" id="PTHR23235:SF120">
    <property type="entry name" value="KRUPPEL-LIKE FACTOR 15"/>
    <property type="match status" value="1"/>
</dbReference>
<dbReference type="OrthoDB" id="654211at2759"/>
<feature type="non-terminal residue" evidence="6">
    <location>
        <position position="53"/>
    </location>
</feature>
<keyword evidence="7" id="KW-1185">Reference proteome</keyword>
<keyword evidence="2 4" id="KW-0863">Zinc-finger</keyword>
<feature type="non-terminal residue" evidence="6">
    <location>
        <position position="1"/>
    </location>
</feature>
<evidence type="ECO:0000313" key="6">
    <source>
        <dbReference type="EMBL" id="KIM96462.1"/>
    </source>
</evidence>
<dbReference type="GO" id="GO:0000978">
    <property type="term" value="F:RNA polymerase II cis-regulatory region sequence-specific DNA binding"/>
    <property type="evidence" value="ECO:0007669"/>
    <property type="project" value="TreeGrafter"/>
</dbReference>
<dbReference type="PANTHER" id="PTHR23235">
    <property type="entry name" value="KRUEPPEL-LIKE TRANSCRIPTION FACTOR"/>
    <property type="match status" value="1"/>
</dbReference>
<accession>A0A0C3D3F7</accession>
<keyword evidence="3" id="KW-0862">Zinc</keyword>
<dbReference type="InParanoid" id="A0A0C3D3F7"/>
<gene>
    <name evidence="6" type="ORF">OIDMADRAFT_87620</name>
</gene>
<dbReference type="SUPFAM" id="SSF57667">
    <property type="entry name" value="beta-beta-alpha zinc fingers"/>
    <property type="match status" value="1"/>
</dbReference>
<reference evidence="7" key="2">
    <citation type="submission" date="2015-01" db="EMBL/GenBank/DDBJ databases">
        <title>Evolutionary Origins and Diversification of the Mycorrhizal Mutualists.</title>
        <authorList>
            <consortium name="DOE Joint Genome Institute"/>
            <consortium name="Mycorrhizal Genomics Consortium"/>
            <person name="Kohler A."/>
            <person name="Kuo A."/>
            <person name="Nagy L.G."/>
            <person name="Floudas D."/>
            <person name="Copeland A."/>
            <person name="Barry K.W."/>
            <person name="Cichocki N."/>
            <person name="Veneault-Fourrey C."/>
            <person name="LaButti K."/>
            <person name="Lindquist E.A."/>
            <person name="Lipzen A."/>
            <person name="Lundell T."/>
            <person name="Morin E."/>
            <person name="Murat C."/>
            <person name="Riley R."/>
            <person name="Ohm R."/>
            <person name="Sun H."/>
            <person name="Tunlid A."/>
            <person name="Henrissat B."/>
            <person name="Grigoriev I.V."/>
            <person name="Hibbett D.S."/>
            <person name="Martin F."/>
        </authorList>
    </citation>
    <scope>NUCLEOTIDE SEQUENCE [LARGE SCALE GENOMIC DNA]</scope>
    <source>
        <strain evidence="7">Zn</strain>
    </source>
</reference>
<proteinExistence type="predicted"/>
<dbReference type="HOGENOM" id="CLU_002678_42_25_1"/>
<dbReference type="PROSITE" id="PS50157">
    <property type="entry name" value="ZINC_FINGER_C2H2_2"/>
    <property type="match status" value="2"/>
</dbReference>
<evidence type="ECO:0000256" key="3">
    <source>
        <dbReference type="ARBA" id="ARBA00022833"/>
    </source>
</evidence>
<evidence type="ECO:0000259" key="5">
    <source>
        <dbReference type="PROSITE" id="PS50157"/>
    </source>
</evidence>
<organism evidence="6 7">
    <name type="scientific">Oidiodendron maius (strain Zn)</name>
    <dbReference type="NCBI Taxonomy" id="913774"/>
    <lineage>
        <taxon>Eukaryota</taxon>
        <taxon>Fungi</taxon>
        <taxon>Dikarya</taxon>
        <taxon>Ascomycota</taxon>
        <taxon>Pezizomycotina</taxon>
        <taxon>Leotiomycetes</taxon>
        <taxon>Leotiomycetes incertae sedis</taxon>
        <taxon>Myxotrichaceae</taxon>
        <taxon>Oidiodendron</taxon>
    </lineage>
</organism>
<sequence>CEWPGCNGRFQRQEHLKRHEKTHMNAETYICRFCNRPFGRSDNLKSHTRLHTK</sequence>
<reference evidence="6 7" key="1">
    <citation type="submission" date="2014-04" db="EMBL/GenBank/DDBJ databases">
        <authorList>
            <consortium name="DOE Joint Genome Institute"/>
            <person name="Kuo A."/>
            <person name="Martino E."/>
            <person name="Perotto S."/>
            <person name="Kohler A."/>
            <person name="Nagy L.G."/>
            <person name="Floudas D."/>
            <person name="Copeland A."/>
            <person name="Barry K.W."/>
            <person name="Cichocki N."/>
            <person name="Veneault-Fourrey C."/>
            <person name="LaButti K."/>
            <person name="Lindquist E.A."/>
            <person name="Lipzen A."/>
            <person name="Lundell T."/>
            <person name="Morin E."/>
            <person name="Murat C."/>
            <person name="Sun H."/>
            <person name="Tunlid A."/>
            <person name="Henrissat B."/>
            <person name="Grigoriev I.V."/>
            <person name="Hibbett D.S."/>
            <person name="Martin F."/>
            <person name="Nordberg H.P."/>
            <person name="Cantor M.N."/>
            <person name="Hua S.X."/>
        </authorList>
    </citation>
    <scope>NUCLEOTIDE SEQUENCE [LARGE SCALE GENOMIC DNA]</scope>
    <source>
        <strain evidence="6 7">Zn</strain>
    </source>
</reference>
<dbReference type="SMART" id="SM00355">
    <property type="entry name" value="ZnF_C2H2"/>
    <property type="match status" value="2"/>
</dbReference>
<dbReference type="AlphaFoldDB" id="A0A0C3D3F7"/>
<dbReference type="InterPro" id="IPR036236">
    <property type="entry name" value="Znf_C2H2_sf"/>
</dbReference>
<evidence type="ECO:0000256" key="2">
    <source>
        <dbReference type="ARBA" id="ARBA00022771"/>
    </source>
</evidence>
<dbReference type="Pfam" id="PF00096">
    <property type="entry name" value="zf-C2H2"/>
    <property type="match status" value="2"/>
</dbReference>
<protein>
    <recommendedName>
        <fullName evidence="5">C2H2-type domain-containing protein</fullName>
    </recommendedName>
</protein>
<keyword evidence="1" id="KW-0479">Metal-binding</keyword>
<dbReference type="Gene3D" id="3.30.160.60">
    <property type="entry name" value="Classic Zinc Finger"/>
    <property type="match status" value="2"/>
</dbReference>
<evidence type="ECO:0000256" key="4">
    <source>
        <dbReference type="PROSITE-ProRule" id="PRU00042"/>
    </source>
</evidence>
<feature type="domain" description="C2H2-type" evidence="5">
    <location>
        <begin position="1"/>
        <end position="28"/>
    </location>
</feature>
<dbReference type="PROSITE" id="PS00028">
    <property type="entry name" value="ZINC_FINGER_C2H2_1"/>
    <property type="match status" value="2"/>
</dbReference>
<dbReference type="GO" id="GO:0008270">
    <property type="term" value="F:zinc ion binding"/>
    <property type="evidence" value="ECO:0007669"/>
    <property type="project" value="UniProtKB-KW"/>
</dbReference>
<dbReference type="GO" id="GO:0000981">
    <property type="term" value="F:DNA-binding transcription factor activity, RNA polymerase II-specific"/>
    <property type="evidence" value="ECO:0007669"/>
    <property type="project" value="TreeGrafter"/>
</dbReference>
<feature type="domain" description="C2H2-type" evidence="5">
    <location>
        <begin position="29"/>
        <end position="53"/>
    </location>
</feature>
<dbReference type="Proteomes" id="UP000054321">
    <property type="component" value="Unassembled WGS sequence"/>
</dbReference>
<dbReference type="STRING" id="913774.A0A0C3D3F7"/>